<feature type="transmembrane region" description="Helical" evidence="1">
    <location>
        <begin position="318"/>
        <end position="337"/>
    </location>
</feature>
<gene>
    <name evidence="3" type="ORF">ET475_09355</name>
</gene>
<protein>
    <recommendedName>
        <fullName evidence="2">Endonuclease/exonuclease/phosphatase domain-containing protein</fullName>
    </recommendedName>
</protein>
<dbReference type="PANTHER" id="PTHR14859">
    <property type="entry name" value="CALCOFLUOR WHITE HYPERSENSITIVE PROTEIN PRECURSOR"/>
    <property type="match status" value="1"/>
</dbReference>
<feature type="domain" description="Endonuclease/exonuclease/phosphatase" evidence="2">
    <location>
        <begin position="399"/>
        <end position="614"/>
    </location>
</feature>
<dbReference type="OrthoDB" id="4316587at2"/>
<proteinExistence type="predicted"/>
<dbReference type="InterPro" id="IPR005135">
    <property type="entry name" value="Endo/exonuclease/phosphatase"/>
</dbReference>
<evidence type="ECO:0000313" key="3">
    <source>
        <dbReference type="EMBL" id="QAY60174.1"/>
    </source>
</evidence>
<feature type="transmembrane region" description="Helical" evidence="1">
    <location>
        <begin position="293"/>
        <end position="312"/>
    </location>
</feature>
<feature type="transmembrane region" description="Helical" evidence="1">
    <location>
        <begin position="151"/>
        <end position="169"/>
    </location>
</feature>
<dbReference type="GO" id="GO:0006506">
    <property type="term" value="P:GPI anchor biosynthetic process"/>
    <property type="evidence" value="ECO:0007669"/>
    <property type="project" value="TreeGrafter"/>
</dbReference>
<name>A0A4P6EDH0_9MICO</name>
<feature type="transmembrane region" description="Helical" evidence="1">
    <location>
        <begin position="262"/>
        <end position="281"/>
    </location>
</feature>
<dbReference type="AlphaFoldDB" id="A0A4P6EDH0"/>
<dbReference type="SUPFAM" id="SSF56219">
    <property type="entry name" value="DNase I-like"/>
    <property type="match status" value="1"/>
</dbReference>
<dbReference type="GO" id="GO:0003824">
    <property type="term" value="F:catalytic activity"/>
    <property type="evidence" value="ECO:0007669"/>
    <property type="project" value="InterPro"/>
</dbReference>
<accession>A0A4P6EDH0</accession>
<feature type="transmembrane region" description="Helical" evidence="1">
    <location>
        <begin position="233"/>
        <end position="250"/>
    </location>
</feature>
<keyword evidence="1" id="KW-0812">Transmembrane</keyword>
<dbReference type="GO" id="GO:0016020">
    <property type="term" value="C:membrane"/>
    <property type="evidence" value="ECO:0007669"/>
    <property type="project" value="GOC"/>
</dbReference>
<dbReference type="InterPro" id="IPR051916">
    <property type="entry name" value="GPI-anchor_lipid_remodeler"/>
</dbReference>
<dbReference type="Proteomes" id="UP000293995">
    <property type="component" value="Chromosome"/>
</dbReference>
<evidence type="ECO:0000256" key="1">
    <source>
        <dbReference type="SAM" id="Phobius"/>
    </source>
</evidence>
<evidence type="ECO:0000313" key="4">
    <source>
        <dbReference type="Proteomes" id="UP000293995"/>
    </source>
</evidence>
<dbReference type="Pfam" id="PF03372">
    <property type="entry name" value="Exo_endo_phos"/>
    <property type="match status" value="1"/>
</dbReference>
<reference evidence="3 4" key="1">
    <citation type="submission" date="2019-01" db="EMBL/GenBank/DDBJ databases">
        <title>Genome sequencing of strain DFW100M-13.</title>
        <authorList>
            <person name="Heo J."/>
            <person name="Kim S.-J."/>
            <person name="Kim J.-S."/>
            <person name="Hong S.-B."/>
            <person name="Kwon S.-W."/>
        </authorList>
    </citation>
    <scope>NUCLEOTIDE SEQUENCE [LARGE SCALE GENOMIC DNA]</scope>
    <source>
        <strain evidence="3 4">DFW100M-13</strain>
    </source>
</reference>
<feature type="transmembrane region" description="Helical" evidence="1">
    <location>
        <begin position="358"/>
        <end position="382"/>
    </location>
</feature>
<feature type="transmembrane region" description="Helical" evidence="1">
    <location>
        <begin position="44"/>
        <end position="61"/>
    </location>
</feature>
<keyword evidence="1" id="KW-1133">Transmembrane helix</keyword>
<dbReference type="EMBL" id="CP035494">
    <property type="protein sequence ID" value="QAY60174.1"/>
    <property type="molecule type" value="Genomic_DNA"/>
</dbReference>
<dbReference type="KEGG" id="mprt:ET475_09355"/>
<feature type="transmembrane region" description="Helical" evidence="1">
    <location>
        <begin position="123"/>
        <end position="145"/>
    </location>
</feature>
<evidence type="ECO:0000259" key="2">
    <source>
        <dbReference type="Pfam" id="PF03372"/>
    </source>
</evidence>
<dbReference type="PANTHER" id="PTHR14859:SF1">
    <property type="entry name" value="PGAP2-INTERACTING PROTEIN"/>
    <property type="match status" value="1"/>
</dbReference>
<feature type="transmembrane region" description="Helical" evidence="1">
    <location>
        <begin position="92"/>
        <end position="116"/>
    </location>
</feature>
<sequence length="625" mass="64633">MTTRSLSVLGAVSMWMTIDLWRLWSPSLITLFGRAAQTPPEVMGAYALVVMAVPLVIVALFRARDGMPVVWLLAAAFVVRIVLAANPNGGDVQLYGSSLGVVLGVSAVCVCAGVLGRSFVPSILLGVALSASTHAILGTFGAVWRRDGWDVALLIVQAVLILAAARGASRLAASPVSARTAFLVFPVLLILLLALVNPGRGSALHPLWGPIAVVVGAWAAVAASVLPAPRRRPWVAGVAFIGAVALSVLLEVTRGGIEGTLSWWAVLGFVAGPAAAARLLVSARRGSSPRTAAVLTGAGAVVWTALFFAYYAGYDLGYRADVVIVVAAVLVAVWAVAARPVQNADGDRAERARIDATGARAVGAATLGAVAAVVLALVGPVLTIPTRAVAASDDLTVAAYNLRMGYGLDGRFVPREVADQVRAAGAHVVLLSEIDRGWLLNGGQDQLAIMARMLGMHLVFGPASDQVWGDAILTDLPVRDVRSQRYPAFASLTGAGMTMATVDWRGTAVRVISTHLQPDGDELNETQGQAAIFARTLAAAAAQGPVVGGGDLNTTPGSAAWTVLQGSGTDDALAGIRPAYTSPADAPTQQIDHLFVSGLAPSGAEVVDSTLSDHRMIVVRLRVAE</sequence>
<dbReference type="Gene3D" id="3.60.10.10">
    <property type="entry name" value="Endonuclease/exonuclease/phosphatase"/>
    <property type="match status" value="1"/>
</dbReference>
<dbReference type="InterPro" id="IPR036691">
    <property type="entry name" value="Endo/exonu/phosph_ase_sf"/>
</dbReference>
<dbReference type="RefSeq" id="WP_129389035.1">
    <property type="nucleotide sequence ID" value="NZ_CP035494.1"/>
</dbReference>
<keyword evidence="4" id="KW-1185">Reference proteome</keyword>
<feature type="transmembrane region" description="Helical" evidence="1">
    <location>
        <begin position="176"/>
        <end position="195"/>
    </location>
</feature>
<organism evidence="3 4">
    <name type="scientific">Microbacterium protaetiae</name>
    <dbReference type="NCBI Taxonomy" id="2509458"/>
    <lineage>
        <taxon>Bacteria</taxon>
        <taxon>Bacillati</taxon>
        <taxon>Actinomycetota</taxon>
        <taxon>Actinomycetes</taxon>
        <taxon>Micrococcales</taxon>
        <taxon>Microbacteriaceae</taxon>
        <taxon>Microbacterium</taxon>
    </lineage>
</organism>
<keyword evidence="1" id="KW-0472">Membrane</keyword>
<feature type="transmembrane region" description="Helical" evidence="1">
    <location>
        <begin position="7"/>
        <end position="24"/>
    </location>
</feature>
<feature type="transmembrane region" description="Helical" evidence="1">
    <location>
        <begin position="207"/>
        <end position="226"/>
    </location>
</feature>
<feature type="transmembrane region" description="Helical" evidence="1">
    <location>
        <begin position="68"/>
        <end position="86"/>
    </location>
</feature>